<dbReference type="OrthoDB" id="9813719at2"/>
<accession>A0A7J5B6T2</accession>
<dbReference type="Proteomes" id="UP000490386">
    <property type="component" value="Unassembled WGS sequence"/>
</dbReference>
<keyword evidence="3" id="KW-1185">Reference proteome</keyword>
<dbReference type="AlphaFoldDB" id="A0A7J5B6T2"/>
<feature type="compositionally biased region" description="Basic and acidic residues" evidence="1">
    <location>
        <begin position="1"/>
        <end position="12"/>
    </location>
</feature>
<evidence type="ECO:0008006" key="4">
    <source>
        <dbReference type="Google" id="ProtNLM"/>
    </source>
</evidence>
<reference evidence="2 3" key="1">
    <citation type="submission" date="2019-09" db="EMBL/GenBank/DDBJ databases">
        <title>Phylogeny of genus Pseudoclavibacter and closely related genus.</title>
        <authorList>
            <person name="Li Y."/>
        </authorList>
    </citation>
    <scope>NUCLEOTIDE SEQUENCE [LARGE SCALE GENOMIC DNA]</scope>
    <source>
        <strain evidence="2 3">THG-MD12</strain>
    </source>
</reference>
<dbReference type="InterPro" id="IPR029063">
    <property type="entry name" value="SAM-dependent_MTases_sf"/>
</dbReference>
<evidence type="ECO:0000313" key="2">
    <source>
        <dbReference type="EMBL" id="KAB1639847.1"/>
    </source>
</evidence>
<sequence>MRFVRRGLEDRPAPTITGGGTETGGAEPIAKLARYTESEAWVGDTRRLSIEEAAVLQSYPQWIFDRPAPTVVGTRRSEGGMLIGRQLADGSRRDVGGHQTSVGLREGQLEGVRVSGQQAATLQSYPTPFPFQGTKGKQFLQVGNAVPPLMAAAILAELIAPPEPLDEWQTAFLGSTADHLAV</sequence>
<dbReference type="Gene3D" id="3.90.120.10">
    <property type="entry name" value="DNA Methylase, subunit A, domain 2"/>
    <property type="match status" value="1"/>
</dbReference>
<name>A0A7J5B6T2_9MICO</name>
<feature type="region of interest" description="Disordered" evidence="1">
    <location>
        <begin position="1"/>
        <end position="26"/>
    </location>
</feature>
<evidence type="ECO:0000256" key="1">
    <source>
        <dbReference type="SAM" id="MobiDB-lite"/>
    </source>
</evidence>
<organism evidence="2 3">
    <name type="scientific">Pseudoclavibacter terrae</name>
    <dbReference type="NCBI Taxonomy" id="1530195"/>
    <lineage>
        <taxon>Bacteria</taxon>
        <taxon>Bacillati</taxon>
        <taxon>Actinomycetota</taxon>
        <taxon>Actinomycetes</taxon>
        <taxon>Micrococcales</taxon>
        <taxon>Microbacteriaceae</taxon>
        <taxon>Pseudoclavibacter</taxon>
    </lineage>
</organism>
<comment type="caution">
    <text evidence="2">The sequence shown here is derived from an EMBL/GenBank/DDBJ whole genome shotgun (WGS) entry which is preliminary data.</text>
</comment>
<dbReference type="RefSeq" id="WP_151422988.1">
    <property type="nucleotide sequence ID" value="NZ_WBJX01000001.1"/>
</dbReference>
<evidence type="ECO:0000313" key="3">
    <source>
        <dbReference type="Proteomes" id="UP000490386"/>
    </source>
</evidence>
<gene>
    <name evidence="2" type="ORF">F8O03_05935</name>
</gene>
<dbReference type="SUPFAM" id="SSF53335">
    <property type="entry name" value="S-adenosyl-L-methionine-dependent methyltransferases"/>
    <property type="match status" value="1"/>
</dbReference>
<dbReference type="EMBL" id="WBJX01000001">
    <property type="protein sequence ID" value="KAB1639847.1"/>
    <property type="molecule type" value="Genomic_DNA"/>
</dbReference>
<proteinExistence type="predicted"/>
<protein>
    <recommendedName>
        <fullName evidence="4">DNA (cytosine-5-)-methyltransferase</fullName>
    </recommendedName>
</protein>